<dbReference type="EMBL" id="CP097503">
    <property type="protein sequence ID" value="URD83201.1"/>
    <property type="molecule type" value="Genomic_DNA"/>
</dbReference>
<evidence type="ECO:0000313" key="3">
    <source>
        <dbReference type="EMBL" id="URD83201.1"/>
    </source>
</evidence>
<feature type="region of interest" description="Disordered" evidence="1">
    <location>
        <begin position="1"/>
        <end position="23"/>
    </location>
</feature>
<dbReference type="GO" id="GO:0005737">
    <property type="term" value="C:cytoplasm"/>
    <property type="evidence" value="ECO:0007669"/>
    <property type="project" value="TreeGrafter"/>
</dbReference>
<dbReference type="SUPFAM" id="SSF48371">
    <property type="entry name" value="ARM repeat"/>
    <property type="match status" value="1"/>
</dbReference>
<keyword evidence="4" id="KW-1185">Reference proteome</keyword>
<evidence type="ECO:0000313" key="4">
    <source>
        <dbReference type="Proteomes" id="UP001055439"/>
    </source>
</evidence>
<dbReference type="Pfam" id="PF21547">
    <property type="entry name" value="TTI1"/>
    <property type="match status" value="1"/>
</dbReference>
<name>A0A9E7EU33_9LILI</name>
<accession>A0A9E7EU33</accession>
<evidence type="ECO:0000259" key="2">
    <source>
        <dbReference type="Pfam" id="PF24173"/>
    </source>
</evidence>
<dbReference type="Pfam" id="PF24173">
    <property type="entry name" value="TPR_TTI1_N"/>
    <property type="match status" value="1"/>
</dbReference>
<dbReference type="InterPro" id="IPR016024">
    <property type="entry name" value="ARM-type_fold"/>
</dbReference>
<dbReference type="Proteomes" id="UP001055439">
    <property type="component" value="Chromosome 10"/>
</dbReference>
<feature type="non-terminal residue" evidence="3">
    <location>
        <position position="1"/>
    </location>
</feature>
<dbReference type="InterPro" id="IPR049362">
    <property type="entry name" value="TTI1_rpt"/>
</dbReference>
<organism evidence="3 4">
    <name type="scientific">Musa troglodytarum</name>
    <name type="common">fe'i banana</name>
    <dbReference type="NCBI Taxonomy" id="320322"/>
    <lineage>
        <taxon>Eukaryota</taxon>
        <taxon>Viridiplantae</taxon>
        <taxon>Streptophyta</taxon>
        <taxon>Embryophyta</taxon>
        <taxon>Tracheophyta</taxon>
        <taxon>Spermatophyta</taxon>
        <taxon>Magnoliopsida</taxon>
        <taxon>Liliopsida</taxon>
        <taxon>Zingiberales</taxon>
        <taxon>Musaceae</taxon>
        <taxon>Musa</taxon>
    </lineage>
</organism>
<feature type="domain" description="TTI1 N-terminal TPR" evidence="2">
    <location>
        <begin position="239"/>
        <end position="485"/>
    </location>
</feature>
<dbReference type="PANTHER" id="PTHR18460">
    <property type="entry name" value="TEL2 INTERACTING PROTEIN 1 TTI1 FAMILY MEMBER"/>
    <property type="match status" value="1"/>
</dbReference>
<proteinExistence type="predicted"/>
<dbReference type="PANTHER" id="PTHR18460:SF3">
    <property type="entry name" value="TELO2-INTERACTING PROTEIN 1 HOMOLOG"/>
    <property type="match status" value="1"/>
</dbReference>
<protein>
    <submittedName>
        <fullName evidence="3">TELO2 interacting protein 1</fullName>
    </submittedName>
</protein>
<dbReference type="OrthoDB" id="49511at2759"/>
<evidence type="ECO:0000256" key="1">
    <source>
        <dbReference type="SAM" id="MobiDB-lite"/>
    </source>
</evidence>
<dbReference type="InterPro" id="IPR057566">
    <property type="entry name" value="TPR_TTI1_N"/>
</dbReference>
<reference evidence="3" key="1">
    <citation type="submission" date="2022-05" db="EMBL/GenBank/DDBJ databases">
        <title>The Musa troglodytarum L. genome provides insights into the mechanism of non-climacteric behaviour and enrichment of carotenoids.</title>
        <authorList>
            <person name="Wang J."/>
        </authorList>
    </citation>
    <scope>NUCLEOTIDE SEQUENCE</scope>
    <source>
        <tissue evidence="3">Leaf</tissue>
    </source>
</reference>
<dbReference type="InterPro" id="IPR052587">
    <property type="entry name" value="TELO2-interacting_protein_1"/>
</dbReference>
<gene>
    <name evidence="3" type="ORF">MUK42_10312</name>
</gene>
<sequence>RPLRTELSAASDDPGKPRVGKKATAMEWRDEETHSEESLMLVFSRLKPYCLDLLDLARNPKKDASFLAEMADFLRRAPAAALQPSLDYTLFPFLLLLDAAVQCREEKKADSAGGFGNGGAPLGGHAISDSAAEGMLMCLEELLKKCHLGSVNQMVVVLKKITAGAMLSHSEASEEFRVGIIRCFRTMLLNLQPCSVNSCSCKQRVIMPTSKSIDGAFVPHNTISRNHVESLDCLLAFLQSQNASAAVGHWLSLLLQAAELEALRGHRGSANLRKEAFLTLRVLVAKVGTADALAFFLPGVVSRFAKALCVSKNMISGAAGRSVAIEQAICGLIEFLIIVLHDKANLHSLEMSVNDTGSLSPMENKSTQSVLEALRSLPLNGHVQSANMIGDSFNQAINDDHKQKIVDHGKRTLFVHRSKEWIDETSSNVDKLMSAAFPHLCIHSAVRVRKALVDGIQGLLLNCRCTLQRSKLMLLECLCVLVCDDADVVSMVAQESLESLFVLGEKFITKNEISNIFTSLIKALPRVVLGSDETIAFSHAQKLLSLVYYAGPDLFVNYLQSPVNLSCFLECLGLCFSHNSRFPGSMNNLILSKPLSTGYLLSIAELKAGNILSSARNLTKDATFPVVSKISILQDEDLQSPSEYVNSVLEFPHMPPWFGIAGSQKLYLTLAGVLRLVGLSIISGPKSNMFLSVLVDNLLDQFRQLISELRMKEYGKEGWKTWYFHHGSGQLLRKTSSAVCMLNEIIYGLSEQSVNTYSTFFKKSREETLQEKKLAFDDDKSTTFKCQGSAWNMREGKDDWDATILSIGSILHEYLSPEVWDIPLDQNAPMLEHEIELDLPLHFFLDTIMLQQEMYFHLLSDLRWNSEIRVASDAVLRVLSVSSGHATVGQLVVANADYIIDSLCYQLRHLDVNPHVPDVLAAILSYVGTARDILPLLEEPMRAVSSELEVLGRHQHPNLTIPFLKAVGEIAKASQTEASSLPNQAEMFRAHVSSKILMIQKWINENHVDNSSLSVCTESQALEELLFKFNEMKRYRRIVGSLVGSCLKAASPLVSSQKESACLVSLDIIEDVSVSLAKLEEAYKHEKQTKAAIWEAVQLLSLNDLKDGMETADEEADENRVLPAMNIIWPYLILCLKNKVSVVVIRKCLNMLHKAVQIGGGDFFVRRFKNDGHTIWKLLTSSPFRRKPTLSNEKRILLPYRSNSITSEEPMAEVSTQKIQAAVLDMITKICSDERTSSALQMVRKKVSGIVVGIACSSMAGLKDASLRALSGLACIDSDLTWLLLADVYYSLNRRDVILPPCRDLAGISELLPAASSKKEYLFVNYAGEDLGLDIDPSSVEVVFRKMESEVLL</sequence>